<comment type="caution">
    <text evidence="3">The sequence shown here is derived from an EMBL/GenBank/DDBJ whole genome shotgun (WGS) entry which is preliminary data.</text>
</comment>
<feature type="transmembrane region" description="Helical" evidence="2">
    <location>
        <begin position="192"/>
        <end position="210"/>
    </location>
</feature>
<accession>A0A7C1ZT72</accession>
<organism evidence="3">
    <name type="scientific">Methylophaga aminisulfidivorans</name>
    <dbReference type="NCBI Taxonomy" id="230105"/>
    <lineage>
        <taxon>Bacteria</taxon>
        <taxon>Pseudomonadati</taxon>
        <taxon>Pseudomonadota</taxon>
        <taxon>Gammaproteobacteria</taxon>
        <taxon>Thiotrichales</taxon>
        <taxon>Piscirickettsiaceae</taxon>
        <taxon>Methylophaga</taxon>
    </lineage>
</organism>
<proteinExistence type="predicted"/>
<name>A0A7C1ZT72_9GAMM</name>
<evidence type="ECO:0000313" key="3">
    <source>
        <dbReference type="EMBL" id="HEC75487.1"/>
    </source>
</evidence>
<evidence type="ECO:0000256" key="2">
    <source>
        <dbReference type="SAM" id="Phobius"/>
    </source>
</evidence>
<keyword evidence="2" id="KW-1133">Transmembrane helix</keyword>
<keyword evidence="2" id="KW-0812">Transmembrane</keyword>
<dbReference type="Proteomes" id="UP000886384">
    <property type="component" value="Unassembled WGS sequence"/>
</dbReference>
<dbReference type="AlphaFoldDB" id="A0A7C1ZT72"/>
<evidence type="ECO:0000256" key="1">
    <source>
        <dbReference type="SAM" id="Coils"/>
    </source>
</evidence>
<feature type="coiled-coil region" evidence="1">
    <location>
        <begin position="3"/>
        <end position="65"/>
    </location>
</feature>
<keyword evidence="1" id="KW-0175">Coiled coil</keyword>
<reference evidence="3" key="1">
    <citation type="journal article" date="2020" name="mSystems">
        <title>Genome- and Community-Level Interaction Insights into Carbon Utilization and Element Cycling Functions of Hydrothermarchaeota in Hydrothermal Sediment.</title>
        <authorList>
            <person name="Zhou Z."/>
            <person name="Liu Y."/>
            <person name="Xu W."/>
            <person name="Pan J."/>
            <person name="Luo Z.H."/>
            <person name="Li M."/>
        </authorList>
    </citation>
    <scope>NUCLEOTIDE SEQUENCE [LARGE SCALE GENOMIC DNA]</scope>
    <source>
        <strain evidence="3">HyVt-380</strain>
    </source>
</reference>
<sequence>MSNARYQLLKAENEKKISDLQEEKDSLRQQMNQANVRIAGFEAQIGVLAIRINSLTNEMNRVQREADARIAAVQDLTLNQVALQTLDQLDLVAPAIRATGDDFLVFKPDAAKRNLRQLIAGTSALNRIEIALETILQLERKSEIKDNIITDKDLIIGKKDAEIGTITKQHVLALEIKDAEIKAVKSKARKRGAIATVVGFIGGLLAKGLFL</sequence>
<dbReference type="EMBL" id="DRHY01000331">
    <property type="protein sequence ID" value="HEC75487.1"/>
    <property type="molecule type" value="Genomic_DNA"/>
</dbReference>
<gene>
    <name evidence="3" type="ORF">ENI26_14145</name>
</gene>
<protein>
    <submittedName>
        <fullName evidence="3">Uncharacterized protein</fullName>
    </submittedName>
</protein>
<keyword evidence="2" id="KW-0472">Membrane</keyword>